<dbReference type="RefSeq" id="WP_380796769.1">
    <property type="nucleotide sequence ID" value="NZ_JBHRVU010000004.1"/>
</dbReference>
<keyword evidence="2" id="KW-1185">Reference proteome</keyword>
<proteinExistence type="predicted"/>
<evidence type="ECO:0000313" key="2">
    <source>
        <dbReference type="Proteomes" id="UP001595681"/>
    </source>
</evidence>
<organism evidence="1 2">
    <name type="scientific">Sphingobium rhizovicinum</name>
    <dbReference type="NCBI Taxonomy" id="432308"/>
    <lineage>
        <taxon>Bacteria</taxon>
        <taxon>Pseudomonadati</taxon>
        <taxon>Pseudomonadota</taxon>
        <taxon>Alphaproteobacteria</taxon>
        <taxon>Sphingomonadales</taxon>
        <taxon>Sphingomonadaceae</taxon>
        <taxon>Sphingobium</taxon>
    </lineage>
</organism>
<reference evidence="2" key="1">
    <citation type="journal article" date="2019" name="Int. J. Syst. Evol. Microbiol.">
        <title>The Global Catalogue of Microorganisms (GCM) 10K type strain sequencing project: providing services to taxonomists for standard genome sequencing and annotation.</title>
        <authorList>
            <consortium name="The Broad Institute Genomics Platform"/>
            <consortium name="The Broad Institute Genome Sequencing Center for Infectious Disease"/>
            <person name="Wu L."/>
            <person name="Ma J."/>
        </authorList>
    </citation>
    <scope>NUCLEOTIDE SEQUENCE [LARGE SCALE GENOMIC DNA]</scope>
    <source>
        <strain evidence="2">CCM 7491</strain>
    </source>
</reference>
<accession>A0ABV7NGG5</accession>
<evidence type="ECO:0000313" key="1">
    <source>
        <dbReference type="EMBL" id="MFC3442578.1"/>
    </source>
</evidence>
<name>A0ABV7NGG5_9SPHN</name>
<dbReference type="EMBL" id="JBHRVU010000004">
    <property type="protein sequence ID" value="MFC3442578.1"/>
    <property type="molecule type" value="Genomic_DNA"/>
</dbReference>
<sequence>MTILTDILTAMYAAPTKPIGLVLGTSGWHAFHAARSYVDRDDEASRAFLIVINRLSFSRTNDFGGFDLILDQTPNNLGGGKQSAAA</sequence>
<dbReference type="Proteomes" id="UP001595681">
    <property type="component" value="Unassembled WGS sequence"/>
</dbReference>
<gene>
    <name evidence="1" type="ORF">ACFOKF_15490</name>
</gene>
<comment type="caution">
    <text evidence="1">The sequence shown here is derived from an EMBL/GenBank/DDBJ whole genome shotgun (WGS) entry which is preliminary data.</text>
</comment>
<protein>
    <submittedName>
        <fullName evidence="1">Uncharacterized protein</fullName>
    </submittedName>
</protein>